<proteinExistence type="inferred from homology"/>
<evidence type="ECO:0000256" key="4">
    <source>
        <dbReference type="ARBA" id="ARBA00022517"/>
    </source>
</evidence>
<feature type="compositionally biased region" description="Polar residues" evidence="7">
    <location>
        <begin position="284"/>
        <end position="301"/>
    </location>
</feature>
<dbReference type="InterPro" id="IPR008610">
    <property type="entry name" value="Ebp2"/>
</dbReference>
<gene>
    <name evidence="9" type="ORF">KP79_PYT08875</name>
</gene>
<feature type="transmembrane region" description="Helical" evidence="8">
    <location>
        <begin position="26"/>
        <end position="43"/>
    </location>
</feature>
<feature type="compositionally biased region" description="Basic residues" evidence="7">
    <location>
        <begin position="302"/>
        <end position="338"/>
    </location>
</feature>
<dbReference type="Pfam" id="PF05890">
    <property type="entry name" value="Ebp2"/>
    <property type="match status" value="1"/>
</dbReference>
<dbReference type="GO" id="GO:0030687">
    <property type="term" value="C:preribosome, large subunit precursor"/>
    <property type="evidence" value="ECO:0007669"/>
    <property type="project" value="TreeGrafter"/>
</dbReference>
<comment type="function">
    <text evidence="1">Required for the processing of the 27S pre-rRNA.</text>
</comment>
<comment type="subcellular location">
    <subcellularLocation>
        <location evidence="2">Nucleus</location>
        <location evidence="2">Nucleolus</location>
    </subcellularLocation>
</comment>
<reference evidence="9 10" key="1">
    <citation type="journal article" date="2017" name="Nat. Ecol. Evol.">
        <title>Scallop genome provides insights into evolution of bilaterian karyotype and development.</title>
        <authorList>
            <person name="Wang S."/>
            <person name="Zhang J."/>
            <person name="Jiao W."/>
            <person name="Li J."/>
            <person name="Xun X."/>
            <person name="Sun Y."/>
            <person name="Guo X."/>
            <person name="Huan P."/>
            <person name="Dong B."/>
            <person name="Zhang L."/>
            <person name="Hu X."/>
            <person name="Sun X."/>
            <person name="Wang J."/>
            <person name="Zhao C."/>
            <person name="Wang Y."/>
            <person name="Wang D."/>
            <person name="Huang X."/>
            <person name="Wang R."/>
            <person name="Lv J."/>
            <person name="Li Y."/>
            <person name="Zhang Z."/>
            <person name="Liu B."/>
            <person name="Lu W."/>
            <person name="Hui Y."/>
            <person name="Liang J."/>
            <person name="Zhou Z."/>
            <person name="Hou R."/>
            <person name="Li X."/>
            <person name="Liu Y."/>
            <person name="Li H."/>
            <person name="Ning X."/>
            <person name="Lin Y."/>
            <person name="Zhao L."/>
            <person name="Xing Q."/>
            <person name="Dou J."/>
            <person name="Li Y."/>
            <person name="Mao J."/>
            <person name="Guo H."/>
            <person name="Dou H."/>
            <person name="Li T."/>
            <person name="Mu C."/>
            <person name="Jiang W."/>
            <person name="Fu Q."/>
            <person name="Fu X."/>
            <person name="Miao Y."/>
            <person name="Liu J."/>
            <person name="Yu Q."/>
            <person name="Li R."/>
            <person name="Liao H."/>
            <person name="Li X."/>
            <person name="Kong Y."/>
            <person name="Jiang Z."/>
            <person name="Chourrout D."/>
            <person name="Li R."/>
            <person name="Bao Z."/>
        </authorList>
    </citation>
    <scope>NUCLEOTIDE SEQUENCE [LARGE SCALE GENOMIC DNA]</scope>
    <source>
        <strain evidence="9 10">PY_sf001</strain>
    </source>
</reference>
<evidence type="ECO:0000256" key="3">
    <source>
        <dbReference type="ARBA" id="ARBA00007336"/>
    </source>
</evidence>
<dbReference type="Proteomes" id="UP000242188">
    <property type="component" value="Unassembled WGS sequence"/>
</dbReference>
<sequence>MEWLCKLRVSRSGGNSLPDVSMLTRPLWILYIITSLAFLLLSSKDVHYSCSMMELTDELQLAFAEGRLSDGLNVQLVAPKTFTNHVEGLKAKLAELKNGLGWLERLDLTNEPAPAQPGTDMVGDEDIHDDFKRELTFYRQAQATVLQGIQQLQKLGVKTKRPEDYFAQMAKSDDHMKMVRQKLLEKQVSMEMSEKAKKMRELRKYGKKVQHEVLQKRQKEKREMMDAVKKYRKGQKDKLDFLDDKGPPNKKQKTGQKQEFHVNKKREFKNQKFGFGGQKKRSKMNTAKSSADMSDFNPSVHQTKHSYKSGGKKSNAKKKGPAKRPGKSKRQNMKSRKR</sequence>
<evidence type="ECO:0000256" key="2">
    <source>
        <dbReference type="ARBA" id="ARBA00004604"/>
    </source>
</evidence>
<keyword evidence="8" id="KW-0812">Transmembrane</keyword>
<evidence type="ECO:0000313" key="10">
    <source>
        <dbReference type="Proteomes" id="UP000242188"/>
    </source>
</evidence>
<evidence type="ECO:0000313" key="9">
    <source>
        <dbReference type="EMBL" id="OWF55542.1"/>
    </source>
</evidence>
<evidence type="ECO:0000256" key="8">
    <source>
        <dbReference type="SAM" id="Phobius"/>
    </source>
</evidence>
<evidence type="ECO:0000256" key="6">
    <source>
        <dbReference type="ARBA" id="ARBA00023242"/>
    </source>
</evidence>
<comment type="similarity">
    <text evidence="3">Belongs to the EBP2 family.</text>
</comment>
<dbReference type="GO" id="GO:0005730">
    <property type="term" value="C:nucleolus"/>
    <property type="evidence" value="ECO:0007669"/>
    <property type="project" value="UniProtKB-SubCell"/>
</dbReference>
<feature type="region of interest" description="Disordered" evidence="7">
    <location>
        <begin position="229"/>
        <end position="338"/>
    </location>
</feature>
<keyword evidence="8" id="KW-0472">Membrane</keyword>
<name>A0A210R3K6_MIZYE</name>
<dbReference type="PANTHER" id="PTHR13028:SF0">
    <property type="entry name" value="RRNA-PROCESSING PROTEIN EBP2-RELATED"/>
    <property type="match status" value="1"/>
</dbReference>
<dbReference type="OrthoDB" id="443772at2759"/>
<keyword evidence="5" id="KW-0175">Coiled coil</keyword>
<evidence type="ECO:0000256" key="1">
    <source>
        <dbReference type="ARBA" id="ARBA00003387"/>
    </source>
</evidence>
<dbReference type="GO" id="GO:0006364">
    <property type="term" value="P:rRNA processing"/>
    <property type="evidence" value="ECO:0007669"/>
    <property type="project" value="TreeGrafter"/>
</dbReference>
<keyword evidence="8" id="KW-1133">Transmembrane helix</keyword>
<dbReference type="PANTHER" id="PTHR13028">
    <property type="entry name" value="RRNA PROCESSING PROTEIN EBNA1-BINDING PROTEIN-RELATED"/>
    <property type="match status" value="1"/>
</dbReference>
<evidence type="ECO:0000256" key="5">
    <source>
        <dbReference type="ARBA" id="ARBA00023054"/>
    </source>
</evidence>
<dbReference type="STRING" id="6573.A0A210R3K6"/>
<dbReference type="EMBL" id="NEDP02000628">
    <property type="protein sequence ID" value="OWF55542.1"/>
    <property type="molecule type" value="Genomic_DNA"/>
</dbReference>
<accession>A0A210R3K6</accession>
<keyword evidence="6" id="KW-0539">Nucleus</keyword>
<feature type="compositionally biased region" description="Basic and acidic residues" evidence="7">
    <location>
        <begin position="229"/>
        <end position="247"/>
    </location>
</feature>
<dbReference type="AlphaFoldDB" id="A0A210R3K6"/>
<dbReference type="GO" id="GO:0034399">
    <property type="term" value="C:nuclear periphery"/>
    <property type="evidence" value="ECO:0007669"/>
    <property type="project" value="TreeGrafter"/>
</dbReference>
<organism evidence="9 10">
    <name type="scientific">Mizuhopecten yessoensis</name>
    <name type="common">Japanese scallop</name>
    <name type="synonym">Patinopecten yessoensis</name>
    <dbReference type="NCBI Taxonomy" id="6573"/>
    <lineage>
        <taxon>Eukaryota</taxon>
        <taxon>Metazoa</taxon>
        <taxon>Spiralia</taxon>
        <taxon>Lophotrochozoa</taxon>
        <taxon>Mollusca</taxon>
        <taxon>Bivalvia</taxon>
        <taxon>Autobranchia</taxon>
        <taxon>Pteriomorphia</taxon>
        <taxon>Pectinida</taxon>
        <taxon>Pectinoidea</taxon>
        <taxon>Pectinidae</taxon>
        <taxon>Mizuhopecten</taxon>
    </lineage>
</organism>
<keyword evidence="10" id="KW-1185">Reference proteome</keyword>
<comment type="caution">
    <text evidence="9">The sequence shown here is derived from an EMBL/GenBank/DDBJ whole genome shotgun (WGS) entry which is preliminary data.</text>
</comment>
<dbReference type="GO" id="GO:0042273">
    <property type="term" value="P:ribosomal large subunit biogenesis"/>
    <property type="evidence" value="ECO:0007669"/>
    <property type="project" value="TreeGrafter"/>
</dbReference>
<keyword evidence="4" id="KW-0690">Ribosome biogenesis</keyword>
<protein>
    <submittedName>
        <fullName evidence="9">rRNA-processing protein EBP2</fullName>
    </submittedName>
</protein>
<evidence type="ECO:0000256" key="7">
    <source>
        <dbReference type="SAM" id="MobiDB-lite"/>
    </source>
</evidence>